<dbReference type="EMBL" id="SSUX01000008">
    <property type="protein sequence ID" value="THJ45078.1"/>
    <property type="molecule type" value="Genomic_DNA"/>
</dbReference>
<organism evidence="1 2">
    <name type="scientific">Aeromonas veronii</name>
    <dbReference type="NCBI Taxonomy" id="654"/>
    <lineage>
        <taxon>Bacteria</taxon>
        <taxon>Pseudomonadati</taxon>
        <taxon>Pseudomonadota</taxon>
        <taxon>Gammaproteobacteria</taxon>
        <taxon>Aeromonadales</taxon>
        <taxon>Aeromonadaceae</taxon>
        <taxon>Aeromonas</taxon>
    </lineage>
</organism>
<proteinExistence type="predicted"/>
<reference evidence="1 2" key="1">
    <citation type="submission" date="2019-04" db="EMBL/GenBank/DDBJ databases">
        <title>Comparative genomics of Aeromonas veronii strains pathogenic to fish.</title>
        <authorList>
            <person name="Cascarano M.C."/>
            <person name="Smyrli M."/>
            <person name="Katharios P."/>
        </authorList>
    </citation>
    <scope>NUCLEOTIDE SEQUENCE [LARGE SCALE GENOMIC DNA]</scope>
    <source>
        <strain evidence="1 2">XU1</strain>
    </source>
</reference>
<accession>A0A4S5CNI5</accession>
<gene>
    <name evidence="1" type="ORF">E8Q35_12925</name>
</gene>
<name>A0A4S5CNI5_AERVE</name>
<evidence type="ECO:0000313" key="1">
    <source>
        <dbReference type="EMBL" id="THJ45078.1"/>
    </source>
</evidence>
<evidence type="ECO:0000313" key="2">
    <source>
        <dbReference type="Proteomes" id="UP000309618"/>
    </source>
</evidence>
<dbReference type="Proteomes" id="UP000309618">
    <property type="component" value="Unassembled WGS sequence"/>
</dbReference>
<dbReference type="RefSeq" id="WP_136501901.1">
    <property type="nucleotide sequence ID" value="NZ_SSUX01000008.1"/>
</dbReference>
<sequence length="265" mass="29088">MQHPVAILYQHLTSILDHVLGDSVHTDAPCTCCLRPASEFGHVGYVGQDSYKTPVSHCPACRAMNVTDVEVMGIERAAGKNFVGQKFGMFSGVGWVHEIESGRSTLLAPPGVTAKFPPSFFEKVTVVEMTVAGHLPWIAQNASFPLLYIESFGRKTTALMRGLTISLSSQALYCCSDDGMDSVTRVNSTVDLDAALRLTKELAELENSERNAFNKLVRDLSNGRITPKEATETIKKKAIFAPLFRLLPADPHQRIRIIAITEKLK</sequence>
<dbReference type="AlphaFoldDB" id="A0A4S5CNI5"/>
<protein>
    <submittedName>
        <fullName evidence="1">Uncharacterized protein</fullName>
    </submittedName>
</protein>
<comment type="caution">
    <text evidence="1">The sequence shown here is derived from an EMBL/GenBank/DDBJ whole genome shotgun (WGS) entry which is preliminary data.</text>
</comment>